<organism evidence="10 12">
    <name type="scientific">Didymodactylos carnosus</name>
    <dbReference type="NCBI Taxonomy" id="1234261"/>
    <lineage>
        <taxon>Eukaryota</taxon>
        <taxon>Metazoa</taxon>
        <taxon>Spiralia</taxon>
        <taxon>Gnathifera</taxon>
        <taxon>Rotifera</taxon>
        <taxon>Eurotatoria</taxon>
        <taxon>Bdelloidea</taxon>
        <taxon>Philodinida</taxon>
        <taxon>Philodinidae</taxon>
        <taxon>Didymodactylos</taxon>
    </lineage>
</organism>
<dbReference type="Proteomes" id="UP000663829">
    <property type="component" value="Unassembled WGS sequence"/>
</dbReference>
<dbReference type="SUPFAM" id="SSF140996">
    <property type="entry name" value="Hermes dimerisation domain"/>
    <property type="match status" value="1"/>
</dbReference>
<dbReference type="InterPro" id="IPR003656">
    <property type="entry name" value="Znf_BED"/>
</dbReference>
<accession>A0A816CGF8</accession>
<evidence type="ECO:0000256" key="2">
    <source>
        <dbReference type="ARBA" id="ARBA00022723"/>
    </source>
</evidence>
<dbReference type="Proteomes" id="UP000681722">
    <property type="component" value="Unassembled WGS sequence"/>
</dbReference>
<keyword evidence="4" id="KW-0862">Zinc</keyword>
<dbReference type="GO" id="GO:0005634">
    <property type="term" value="C:nucleus"/>
    <property type="evidence" value="ECO:0007669"/>
    <property type="project" value="UniProtKB-SubCell"/>
</dbReference>
<evidence type="ECO:0000313" key="12">
    <source>
        <dbReference type="Proteomes" id="UP000663829"/>
    </source>
</evidence>
<evidence type="ECO:0000256" key="7">
    <source>
        <dbReference type="ARBA" id="ARBA00023242"/>
    </source>
</evidence>
<comment type="subcellular location">
    <subcellularLocation>
        <location evidence="1">Nucleus</location>
    </subcellularLocation>
</comment>
<dbReference type="PANTHER" id="PTHR46481">
    <property type="entry name" value="ZINC FINGER BED DOMAIN-CONTAINING PROTEIN 4"/>
    <property type="match status" value="1"/>
</dbReference>
<dbReference type="EMBL" id="CAJOBC010108206">
    <property type="protein sequence ID" value="CAF4512884.1"/>
    <property type="molecule type" value="Genomic_DNA"/>
</dbReference>
<sequence>LLQDEREREEYSSLYVWNYFTEKNGGGVECVLCQRSMDNNSNSTTSMLFHLSVAHLPEYSLVKNNHSKRARRDGSLLPLNSERSLQLTRILSNFIIRDLLPISFVERSKALKELMNEVEPSYMIPTRNYFRDVVIKKQCEEVGVQLRN</sequence>
<protein>
    <recommendedName>
        <fullName evidence="9">BED-type domain-containing protein</fullName>
    </recommendedName>
</protein>
<dbReference type="PROSITE" id="PS50808">
    <property type="entry name" value="ZF_BED"/>
    <property type="match status" value="1"/>
</dbReference>
<dbReference type="PANTHER" id="PTHR46481:SF10">
    <property type="entry name" value="ZINC FINGER BED DOMAIN-CONTAINING PROTEIN 39"/>
    <property type="match status" value="1"/>
</dbReference>
<dbReference type="AlphaFoldDB" id="A0A816CGF8"/>
<name>A0A816CGF8_9BILA</name>
<dbReference type="InterPro" id="IPR036236">
    <property type="entry name" value="Znf_C2H2_sf"/>
</dbReference>
<feature type="domain" description="BED-type" evidence="9">
    <location>
        <begin position="16"/>
        <end position="62"/>
    </location>
</feature>
<evidence type="ECO:0000313" key="11">
    <source>
        <dbReference type="EMBL" id="CAF4512884.1"/>
    </source>
</evidence>
<dbReference type="EMBL" id="CAJNOQ010040962">
    <property type="protein sequence ID" value="CAF1621855.1"/>
    <property type="molecule type" value="Genomic_DNA"/>
</dbReference>
<dbReference type="InterPro" id="IPR052035">
    <property type="entry name" value="ZnF_BED_domain_contain"/>
</dbReference>
<evidence type="ECO:0000256" key="8">
    <source>
        <dbReference type="PROSITE-ProRule" id="PRU00027"/>
    </source>
</evidence>
<keyword evidence="6" id="KW-0804">Transcription</keyword>
<evidence type="ECO:0000256" key="1">
    <source>
        <dbReference type="ARBA" id="ARBA00004123"/>
    </source>
</evidence>
<evidence type="ECO:0000259" key="9">
    <source>
        <dbReference type="PROSITE" id="PS50808"/>
    </source>
</evidence>
<dbReference type="GO" id="GO:0003677">
    <property type="term" value="F:DNA binding"/>
    <property type="evidence" value="ECO:0007669"/>
    <property type="project" value="InterPro"/>
</dbReference>
<comment type="caution">
    <text evidence="10">The sequence shown here is derived from an EMBL/GenBank/DDBJ whole genome shotgun (WGS) entry which is preliminary data.</text>
</comment>
<keyword evidence="12" id="KW-1185">Reference proteome</keyword>
<feature type="non-terminal residue" evidence="10">
    <location>
        <position position="1"/>
    </location>
</feature>
<evidence type="ECO:0000256" key="5">
    <source>
        <dbReference type="ARBA" id="ARBA00023015"/>
    </source>
</evidence>
<keyword evidence="3 8" id="KW-0863">Zinc-finger</keyword>
<keyword evidence="2" id="KW-0479">Metal-binding</keyword>
<gene>
    <name evidence="10" type="ORF">GPM918_LOCUS43786</name>
    <name evidence="11" type="ORF">SRO942_LOCUS45394</name>
</gene>
<dbReference type="GO" id="GO:0008270">
    <property type="term" value="F:zinc ion binding"/>
    <property type="evidence" value="ECO:0007669"/>
    <property type="project" value="UniProtKB-KW"/>
</dbReference>
<reference evidence="10" key="1">
    <citation type="submission" date="2021-02" db="EMBL/GenBank/DDBJ databases">
        <authorList>
            <person name="Nowell W R."/>
        </authorList>
    </citation>
    <scope>NUCLEOTIDE SEQUENCE</scope>
</reference>
<dbReference type="OrthoDB" id="1869581at2759"/>
<dbReference type="GO" id="GO:0009791">
    <property type="term" value="P:post-embryonic development"/>
    <property type="evidence" value="ECO:0007669"/>
    <property type="project" value="UniProtKB-ARBA"/>
</dbReference>
<keyword evidence="7" id="KW-0539">Nucleus</keyword>
<evidence type="ECO:0000313" key="10">
    <source>
        <dbReference type="EMBL" id="CAF1621855.1"/>
    </source>
</evidence>
<dbReference type="SUPFAM" id="SSF57667">
    <property type="entry name" value="beta-beta-alpha zinc fingers"/>
    <property type="match status" value="1"/>
</dbReference>
<keyword evidence="5" id="KW-0805">Transcription regulation</keyword>
<dbReference type="Pfam" id="PF02892">
    <property type="entry name" value="zf-BED"/>
    <property type="match status" value="1"/>
</dbReference>
<evidence type="ECO:0000256" key="3">
    <source>
        <dbReference type="ARBA" id="ARBA00022771"/>
    </source>
</evidence>
<evidence type="ECO:0000256" key="6">
    <source>
        <dbReference type="ARBA" id="ARBA00023163"/>
    </source>
</evidence>
<evidence type="ECO:0000256" key="4">
    <source>
        <dbReference type="ARBA" id="ARBA00022833"/>
    </source>
</evidence>
<proteinExistence type="predicted"/>